<dbReference type="InterPro" id="IPR014757">
    <property type="entry name" value="Tscrpt_reg_IclR_C"/>
</dbReference>
<dbReference type="InterPro" id="IPR005471">
    <property type="entry name" value="Tscrpt_reg_IclR_N"/>
</dbReference>
<dbReference type="Pfam" id="PF09339">
    <property type="entry name" value="HTH_IclR"/>
    <property type="match status" value="1"/>
</dbReference>
<evidence type="ECO:0000256" key="3">
    <source>
        <dbReference type="ARBA" id="ARBA00023163"/>
    </source>
</evidence>
<dbReference type="SUPFAM" id="SSF55781">
    <property type="entry name" value="GAF domain-like"/>
    <property type="match status" value="1"/>
</dbReference>
<dbReference type="Gene3D" id="1.10.10.10">
    <property type="entry name" value="Winged helix-like DNA-binding domain superfamily/Winged helix DNA-binding domain"/>
    <property type="match status" value="1"/>
</dbReference>
<keyword evidence="2" id="KW-0238">DNA-binding</keyword>
<evidence type="ECO:0000313" key="9">
    <source>
        <dbReference type="Proteomes" id="UP000278036"/>
    </source>
</evidence>
<dbReference type="Gene3D" id="3.30.450.40">
    <property type="match status" value="1"/>
</dbReference>
<dbReference type="EMBL" id="RFLX01000012">
    <property type="protein sequence ID" value="RMI20377.1"/>
    <property type="molecule type" value="Genomic_DNA"/>
</dbReference>
<keyword evidence="3" id="KW-0804">Transcription</keyword>
<dbReference type="Pfam" id="PF01614">
    <property type="entry name" value="IclR_C"/>
    <property type="match status" value="1"/>
</dbReference>
<sequence length="255" mass="27274">MTILANAADVLRCFTSQRLELTLTDVVAILGTPKSSTSRLLRAMRDAGLLELAPGSRRYRPSILLFELGQTYRRASTLLTRADEAVGRLSRRFGHTGYVSVMDGADVVGVAHHEGSSTLRVGTPIGRRLAAFASSTGRSLLARRTDAEVRALHPEPLRPASPHSPQDMNALLALLAEVRRQGFAISLEEANPGVGGLAVAVGDRATGEEFSLNLVYPVATVSASERQAMLNALLAEALEIATMVDDPWHAARKAA</sequence>
<comment type="caution">
    <text evidence="6">The sequence shown here is derived from an EMBL/GenBank/DDBJ whole genome shotgun (WGS) entry which is preliminary data.</text>
</comment>
<feature type="domain" description="IclR-ED" evidence="5">
    <location>
        <begin position="64"/>
        <end position="246"/>
    </location>
</feature>
<dbReference type="PANTHER" id="PTHR30136">
    <property type="entry name" value="HELIX-TURN-HELIX TRANSCRIPTIONAL REGULATOR, ICLR FAMILY"/>
    <property type="match status" value="1"/>
</dbReference>
<gene>
    <name evidence="6" type="ORF">D6Z83_10485</name>
    <name evidence="7" type="ORF">EBE87_16360</name>
</gene>
<dbReference type="OrthoDB" id="9807558at2"/>
<dbReference type="AlphaFoldDB" id="A0A3A9JYQ6"/>
<dbReference type="InterPro" id="IPR036388">
    <property type="entry name" value="WH-like_DNA-bd_sf"/>
</dbReference>
<dbReference type="PROSITE" id="PS51077">
    <property type="entry name" value="HTH_ICLR"/>
    <property type="match status" value="1"/>
</dbReference>
<dbReference type="PROSITE" id="PS51078">
    <property type="entry name" value="ICLR_ED"/>
    <property type="match status" value="1"/>
</dbReference>
<dbReference type="GO" id="GO:0003677">
    <property type="term" value="F:DNA binding"/>
    <property type="evidence" value="ECO:0007669"/>
    <property type="project" value="UniProtKB-KW"/>
</dbReference>
<accession>A0A3A9JYQ6</accession>
<organism evidence="6 9">
    <name type="scientific">Teichococcus wenyumeiae</name>
    <dbReference type="NCBI Taxonomy" id="2478470"/>
    <lineage>
        <taxon>Bacteria</taxon>
        <taxon>Pseudomonadati</taxon>
        <taxon>Pseudomonadota</taxon>
        <taxon>Alphaproteobacteria</taxon>
        <taxon>Acetobacterales</taxon>
        <taxon>Roseomonadaceae</taxon>
        <taxon>Roseomonas</taxon>
    </lineage>
</organism>
<feature type="domain" description="HTH iclR-type" evidence="4">
    <location>
        <begin position="1"/>
        <end position="63"/>
    </location>
</feature>
<dbReference type="SMART" id="SM00346">
    <property type="entry name" value="HTH_ICLR"/>
    <property type="match status" value="1"/>
</dbReference>
<evidence type="ECO:0000313" key="6">
    <source>
        <dbReference type="EMBL" id="RKK04239.1"/>
    </source>
</evidence>
<dbReference type="PANTHER" id="PTHR30136:SF35">
    <property type="entry name" value="HTH-TYPE TRANSCRIPTIONAL REGULATOR RV1719"/>
    <property type="match status" value="1"/>
</dbReference>
<dbReference type="InterPro" id="IPR050707">
    <property type="entry name" value="HTH_MetabolicPath_Reg"/>
</dbReference>
<dbReference type="RefSeq" id="WP_120638266.1">
    <property type="nucleotide sequence ID" value="NZ_RAQU01000050.1"/>
</dbReference>
<dbReference type="InterPro" id="IPR029016">
    <property type="entry name" value="GAF-like_dom_sf"/>
</dbReference>
<reference evidence="6 9" key="1">
    <citation type="submission" date="2018-09" db="EMBL/GenBank/DDBJ databases">
        <title>Roseomonas sp. nov., isolated from feces of Tibetan antelopes in the Qinghai-Tibet plateau, China.</title>
        <authorList>
            <person name="Tian Z."/>
        </authorList>
    </citation>
    <scope>NUCLEOTIDE SEQUENCE [LARGE SCALE GENOMIC DNA]</scope>
    <source>
        <strain evidence="7 8">Z23</strain>
        <strain evidence="6 9">Z24</strain>
    </source>
</reference>
<keyword evidence="1" id="KW-0805">Transcription regulation</keyword>
<dbReference type="GO" id="GO:0045892">
    <property type="term" value="P:negative regulation of DNA-templated transcription"/>
    <property type="evidence" value="ECO:0007669"/>
    <property type="project" value="TreeGrafter"/>
</dbReference>
<dbReference type="EMBL" id="RAQU01000050">
    <property type="protein sequence ID" value="RKK04239.1"/>
    <property type="molecule type" value="Genomic_DNA"/>
</dbReference>
<proteinExistence type="predicted"/>
<dbReference type="InterPro" id="IPR036390">
    <property type="entry name" value="WH_DNA-bd_sf"/>
</dbReference>
<evidence type="ECO:0000256" key="1">
    <source>
        <dbReference type="ARBA" id="ARBA00023015"/>
    </source>
</evidence>
<evidence type="ECO:0000259" key="4">
    <source>
        <dbReference type="PROSITE" id="PS51077"/>
    </source>
</evidence>
<evidence type="ECO:0000259" key="5">
    <source>
        <dbReference type="PROSITE" id="PS51078"/>
    </source>
</evidence>
<protein>
    <submittedName>
        <fullName evidence="6">IclR family transcriptional regulator</fullName>
    </submittedName>
</protein>
<keyword evidence="8" id="KW-1185">Reference proteome</keyword>
<name>A0A3A9JYQ6_9PROT</name>
<evidence type="ECO:0000313" key="7">
    <source>
        <dbReference type="EMBL" id="RMI20377.1"/>
    </source>
</evidence>
<dbReference type="Proteomes" id="UP000274097">
    <property type="component" value="Unassembled WGS sequence"/>
</dbReference>
<dbReference type="GO" id="GO:0003700">
    <property type="term" value="F:DNA-binding transcription factor activity"/>
    <property type="evidence" value="ECO:0007669"/>
    <property type="project" value="TreeGrafter"/>
</dbReference>
<dbReference type="InParanoid" id="A0A3A9JYQ6"/>
<evidence type="ECO:0000256" key="2">
    <source>
        <dbReference type="ARBA" id="ARBA00023125"/>
    </source>
</evidence>
<evidence type="ECO:0000313" key="8">
    <source>
        <dbReference type="Proteomes" id="UP000274097"/>
    </source>
</evidence>
<dbReference type="SUPFAM" id="SSF46785">
    <property type="entry name" value="Winged helix' DNA-binding domain"/>
    <property type="match status" value="1"/>
</dbReference>
<dbReference type="Proteomes" id="UP000278036">
    <property type="component" value="Unassembled WGS sequence"/>
</dbReference>